<dbReference type="GO" id="GO:0015074">
    <property type="term" value="P:DNA integration"/>
    <property type="evidence" value="ECO:0007669"/>
    <property type="project" value="UniProtKB-KW"/>
</dbReference>
<dbReference type="PANTHER" id="PTHR30629">
    <property type="entry name" value="PROPHAGE INTEGRASE"/>
    <property type="match status" value="1"/>
</dbReference>
<evidence type="ECO:0000256" key="3">
    <source>
        <dbReference type="ARBA" id="ARBA00023125"/>
    </source>
</evidence>
<dbReference type="Gene3D" id="1.10.150.130">
    <property type="match status" value="1"/>
</dbReference>
<accession>A0AAW9FA46</accession>
<gene>
    <name evidence="6" type="ORF">RMR22_03585</name>
</gene>
<dbReference type="InterPro" id="IPR010998">
    <property type="entry name" value="Integrase_recombinase_N"/>
</dbReference>
<dbReference type="InterPro" id="IPR050808">
    <property type="entry name" value="Phage_Integrase"/>
</dbReference>
<comment type="caution">
    <text evidence="6">The sequence shown here is derived from an EMBL/GenBank/DDBJ whole genome shotgun (WGS) entry which is preliminary data.</text>
</comment>
<proteinExistence type="inferred from homology"/>
<keyword evidence="3" id="KW-0238">DNA-binding</keyword>
<dbReference type="InterPro" id="IPR038488">
    <property type="entry name" value="Integrase_DNA-bd_sf"/>
</dbReference>
<dbReference type="PANTHER" id="PTHR30629:SF2">
    <property type="entry name" value="PROPHAGE INTEGRASE INTS-RELATED"/>
    <property type="match status" value="1"/>
</dbReference>
<dbReference type="GO" id="GO:0006310">
    <property type="term" value="P:DNA recombination"/>
    <property type="evidence" value="ECO:0007669"/>
    <property type="project" value="UniProtKB-KW"/>
</dbReference>
<sequence>MNLRSAKTLTLMTLKSIKAGSARQEIADGLVPGLYLVIQPSGSKSWALRYRFEGKPKKLTVGPFLFERTTPLERPPEAGEAITLPEARTTARQALQLLAEGQDPSEARKRAVEAAVTEAVAAKLQDASYLAENLAAEFITKYAMPKNRTWQETQRQFRKSITGWRDPETNEIKFKGPWFGRDVRDISKREIVKLLDDINDSGSPIAANRIFATLSVWFSWMVGRDKLSVSPMIGLKKNAVESPRDRVLSDNEIRILWKAASEDGYPFKQMWQLLLLTGQRRGEVAEMEWSELVLIGDEPHWIIPKTRSKNGRPNHVPLTSEAVRILDITRDKGARYVFSTNGATPVSGFSRSKKRLEERMLQIMQGEAARAGNALDIRSIPQFGLHDLRRTCATNLARLGVPIHIGEAILNHVSGSVSGVAAVYNRFDYIAEKRAALEKWEDFLLVLTGERESNVVSMSPHSAKSRA</sequence>
<dbReference type="PROSITE" id="PS51898">
    <property type="entry name" value="TYR_RECOMBINASE"/>
    <property type="match status" value="1"/>
</dbReference>
<dbReference type="InterPro" id="IPR013762">
    <property type="entry name" value="Integrase-like_cat_sf"/>
</dbReference>
<keyword evidence="2" id="KW-0229">DNA integration</keyword>
<dbReference type="GO" id="GO:0003677">
    <property type="term" value="F:DNA binding"/>
    <property type="evidence" value="ECO:0007669"/>
    <property type="project" value="UniProtKB-KW"/>
</dbReference>
<name>A0AAW9FA46_9HYPH</name>
<dbReference type="AlphaFoldDB" id="A0AAW9FA46"/>
<comment type="similarity">
    <text evidence="1">Belongs to the 'phage' integrase family.</text>
</comment>
<dbReference type="EMBL" id="JAVRAF010000001">
    <property type="protein sequence ID" value="MDX8301313.1"/>
    <property type="molecule type" value="Genomic_DNA"/>
</dbReference>
<evidence type="ECO:0000313" key="6">
    <source>
        <dbReference type="EMBL" id="MDX8301313.1"/>
    </source>
</evidence>
<dbReference type="RefSeq" id="WP_320202405.1">
    <property type="nucleotide sequence ID" value="NZ_CP192781.1"/>
</dbReference>
<dbReference type="Gene3D" id="3.30.160.390">
    <property type="entry name" value="Integrase, DNA-binding domain"/>
    <property type="match status" value="1"/>
</dbReference>
<dbReference type="Gene3D" id="1.10.443.10">
    <property type="entry name" value="Intergrase catalytic core"/>
    <property type="match status" value="1"/>
</dbReference>
<feature type="domain" description="Tyr recombinase" evidence="5">
    <location>
        <begin position="243"/>
        <end position="438"/>
    </location>
</feature>
<evidence type="ECO:0000256" key="1">
    <source>
        <dbReference type="ARBA" id="ARBA00008857"/>
    </source>
</evidence>
<dbReference type="InterPro" id="IPR002104">
    <property type="entry name" value="Integrase_catalytic"/>
</dbReference>
<dbReference type="Pfam" id="PF13356">
    <property type="entry name" value="Arm-DNA-bind_3"/>
    <property type="match status" value="1"/>
</dbReference>
<dbReference type="CDD" id="cd00801">
    <property type="entry name" value="INT_P4_C"/>
    <property type="match status" value="1"/>
</dbReference>
<evidence type="ECO:0000259" key="5">
    <source>
        <dbReference type="PROSITE" id="PS51898"/>
    </source>
</evidence>
<evidence type="ECO:0000256" key="2">
    <source>
        <dbReference type="ARBA" id="ARBA00022908"/>
    </source>
</evidence>
<protein>
    <submittedName>
        <fullName evidence="6">Tyrosine-type recombinase/integrase</fullName>
    </submittedName>
</protein>
<keyword evidence="4" id="KW-0233">DNA recombination</keyword>
<reference evidence="6" key="1">
    <citation type="journal article" date="2023" name="Phytobiomes J">
        <title>Deciphering the key players within the bacterial microbiota associated with aerial crown gall tumors on rhododendron: Insights into the gallobiome.</title>
        <authorList>
            <person name="Kuzmanovic N."/>
            <person name="Nesme J."/>
            <person name="Wolf J."/>
            <person name="Neumann-Schaal M."/>
            <person name="Petersen J."/>
            <person name="Fernandez-Gnecco G."/>
            <person name="Sproeer C."/>
            <person name="Bunk B."/>
            <person name="Overmann J."/>
            <person name="Sorensen S.J."/>
            <person name="Idczak E."/>
            <person name="Smalla K."/>
        </authorList>
    </citation>
    <scope>NUCLEOTIDE SEQUENCE</scope>
    <source>
        <strain evidence="6">Rho-11.1</strain>
    </source>
</reference>
<dbReference type="InterPro" id="IPR025166">
    <property type="entry name" value="Integrase_DNA_bind_dom"/>
</dbReference>
<dbReference type="SUPFAM" id="SSF56349">
    <property type="entry name" value="DNA breaking-rejoining enzymes"/>
    <property type="match status" value="1"/>
</dbReference>
<evidence type="ECO:0000256" key="4">
    <source>
        <dbReference type="ARBA" id="ARBA00023172"/>
    </source>
</evidence>
<organism evidence="6">
    <name type="scientific">Agrobacterium rosae</name>
    <dbReference type="NCBI Taxonomy" id="1972867"/>
    <lineage>
        <taxon>Bacteria</taxon>
        <taxon>Pseudomonadati</taxon>
        <taxon>Pseudomonadota</taxon>
        <taxon>Alphaproteobacteria</taxon>
        <taxon>Hyphomicrobiales</taxon>
        <taxon>Rhizobiaceae</taxon>
        <taxon>Rhizobium/Agrobacterium group</taxon>
        <taxon>Agrobacterium</taxon>
    </lineage>
</organism>
<dbReference type="InterPro" id="IPR011010">
    <property type="entry name" value="DNA_brk_join_enz"/>
</dbReference>
<dbReference type="Pfam" id="PF00589">
    <property type="entry name" value="Phage_integrase"/>
    <property type="match status" value="1"/>
</dbReference>